<comment type="caution">
    <text evidence="1">The sequence shown here is derived from an EMBL/GenBank/DDBJ whole genome shotgun (WGS) entry which is preliminary data.</text>
</comment>
<dbReference type="AlphaFoldDB" id="A0A951QST7"/>
<name>A0A951QST7_9CYAN</name>
<dbReference type="Proteomes" id="UP000729701">
    <property type="component" value="Unassembled WGS sequence"/>
</dbReference>
<reference evidence="1" key="1">
    <citation type="submission" date="2021-05" db="EMBL/GenBank/DDBJ databases">
        <authorList>
            <person name="Pietrasiak N."/>
            <person name="Ward R."/>
            <person name="Stajich J.E."/>
            <person name="Kurbessoian T."/>
        </authorList>
    </citation>
    <scope>NUCLEOTIDE SEQUENCE</scope>
    <source>
        <strain evidence="1">GSE-NOS-MK-12-04C</strain>
    </source>
</reference>
<organism evidence="1 2">
    <name type="scientific">Cyanomargarita calcarea GSE-NOS-MK-12-04C</name>
    <dbReference type="NCBI Taxonomy" id="2839659"/>
    <lineage>
        <taxon>Bacteria</taxon>
        <taxon>Bacillati</taxon>
        <taxon>Cyanobacteriota</taxon>
        <taxon>Cyanophyceae</taxon>
        <taxon>Nostocales</taxon>
        <taxon>Cyanomargaritaceae</taxon>
        <taxon>Cyanomargarita</taxon>
    </lineage>
</organism>
<dbReference type="EMBL" id="JAHHGZ010000046">
    <property type="protein sequence ID" value="MBW4671495.1"/>
    <property type="molecule type" value="Genomic_DNA"/>
</dbReference>
<evidence type="ECO:0000313" key="1">
    <source>
        <dbReference type="EMBL" id="MBW4671495.1"/>
    </source>
</evidence>
<accession>A0A951QST7</accession>
<gene>
    <name evidence="1" type="ORF">KME60_29745</name>
</gene>
<evidence type="ECO:0000313" key="2">
    <source>
        <dbReference type="Proteomes" id="UP000729701"/>
    </source>
</evidence>
<sequence length="95" mass="11624">MYQKIITYSWYRRRKKEEGRRKKEEVYICGYRTQLKTSDLFLVFVLNPHKEADKNKSQNPEQITKSFFSEFSSEINLIIGKDIYIIVRDDFYELR</sequence>
<reference evidence="1" key="2">
    <citation type="journal article" date="2022" name="Microbiol. Resour. Announc.">
        <title>Metagenome Sequencing to Explore Phylogenomics of Terrestrial Cyanobacteria.</title>
        <authorList>
            <person name="Ward R.D."/>
            <person name="Stajich J.E."/>
            <person name="Johansen J.R."/>
            <person name="Huntemann M."/>
            <person name="Clum A."/>
            <person name="Foster B."/>
            <person name="Foster B."/>
            <person name="Roux S."/>
            <person name="Palaniappan K."/>
            <person name="Varghese N."/>
            <person name="Mukherjee S."/>
            <person name="Reddy T.B.K."/>
            <person name="Daum C."/>
            <person name="Copeland A."/>
            <person name="Chen I.A."/>
            <person name="Ivanova N.N."/>
            <person name="Kyrpides N.C."/>
            <person name="Shapiro N."/>
            <person name="Eloe-Fadrosh E.A."/>
            <person name="Pietrasiak N."/>
        </authorList>
    </citation>
    <scope>NUCLEOTIDE SEQUENCE</scope>
    <source>
        <strain evidence="1">GSE-NOS-MK-12-04C</strain>
    </source>
</reference>
<protein>
    <submittedName>
        <fullName evidence="1">Uncharacterized protein</fullName>
    </submittedName>
</protein>
<proteinExistence type="predicted"/>